<sequence>MVFFVGAKSPVAGSRVAPSLPVRVLTGYARSEEEVALFREDAAAVAPAAHLEWEEALDAFPDGLIKAASFELHGARWRLHARAVPDGRRCVHLALRDGPPAGNGAGAVAHALLLTGPSPRGGAAGRRSPADSLGASSGAASSDDDGALCVAGGGGAAAFAADDGGFGDAVALCSADSADGSKPMPPRAAAARRKYVRDLVVATNPAHDSLGRYKALIALIEHCKSRARTLRPGAGTDWGREPAHSLLHHIVDVGEALAGFGNAQFPERSGEARAVLAADYKALLSEYLTHLGGVLVPGACRGLAPDSEAELRSVGSLLATRCAAYKVLYEQLVQNIGSGSGTGRGGDAQPVLIFNTNTNAVAASPVTHNTNTADACSKARAVNKGVGAAALGVAGLATALLVRALARRGGGGGGGGGASSSRRGDVPAPRVPRGRGGREMRLVSALSACGDEMRKAARNESLLQDDWRLGRLRLSWPPAPEPPGFSPIAPGVCDITGILQELY</sequence>
<dbReference type="STRING" id="307507.A0A2V0P6J6"/>
<organism evidence="2 3">
    <name type="scientific">Raphidocelis subcapitata</name>
    <dbReference type="NCBI Taxonomy" id="307507"/>
    <lineage>
        <taxon>Eukaryota</taxon>
        <taxon>Viridiplantae</taxon>
        <taxon>Chlorophyta</taxon>
        <taxon>core chlorophytes</taxon>
        <taxon>Chlorophyceae</taxon>
        <taxon>CS clade</taxon>
        <taxon>Sphaeropleales</taxon>
        <taxon>Selenastraceae</taxon>
        <taxon>Raphidocelis</taxon>
    </lineage>
</organism>
<protein>
    <submittedName>
        <fullName evidence="2">Uncharacterized protein</fullName>
    </submittedName>
</protein>
<evidence type="ECO:0000313" key="2">
    <source>
        <dbReference type="EMBL" id="GBF95478.1"/>
    </source>
</evidence>
<evidence type="ECO:0000256" key="1">
    <source>
        <dbReference type="SAM" id="MobiDB-lite"/>
    </source>
</evidence>
<gene>
    <name evidence="2" type="ORF">Rsub_07828</name>
</gene>
<dbReference type="Proteomes" id="UP000247498">
    <property type="component" value="Unassembled WGS sequence"/>
</dbReference>
<dbReference type="AlphaFoldDB" id="A0A2V0P6J6"/>
<dbReference type="OrthoDB" id="544641at2759"/>
<proteinExistence type="predicted"/>
<dbReference type="EMBL" id="BDRX01000065">
    <property type="protein sequence ID" value="GBF95478.1"/>
    <property type="molecule type" value="Genomic_DNA"/>
</dbReference>
<name>A0A2V0P6J6_9CHLO</name>
<reference evidence="2 3" key="1">
    <citation type="journal article" date="2018" name="Sci. Rep.">
        <title>Raphidocelis subcapitata (=Pseudokirchneriella subcapitata) provides an insight into genome evolution and environmental adaptations in the Sphaeropleales.</title>
        <authorList>
            <person name="Suzuki S."/>
            <person name="Yamaguchi H."/>
            <person name="Nakajima N."/>
            <person name="Kawachi M."/>
        </authorList>
    </citation>
    <scope>NUCLEOTIDE SEQUENCE [LARGE SCALE GENOMIC DNA]</scope>
    <source>
        <strain evidence="2 3">NIES-35</strain>
    </source>
</reference>
<keyword evidence="3" id="KW-1185">Reference proteome</keyword>
<evidence type="ECO:0000313" key="3">
    <source>
        <dbReference type="Proteomes" id="UP000247498"/>
    </source>
</evidence>
<feature type="compositionally biased region" description="Gly residues" evidence="1">
    <location>
        <begin position="409"/>
        <end position="418"/>
    </location>
</feature>
<feature type="region of interest" description="Disordered" evidence="1">
    <location>
        <begin position="119"/>
        <end position="138"/>
    </location>
</feature>
<dbReference type="InParanoid" id="A0A2V0P6J6"/>
<feature type="region of interest" description="Disordered" evidence="1">
    <location>
        <begin position="409"/>
        <end position="437"/>
    </location>
</feature>
<comment type="caution">
    <text evidence="2">The sequence shown here is derived from an EMBL/GenBank/DDBJ whole genome shotgun (WGS) entry which is preliminary data.</text>
</comment>
<accession>A0A2V0P6J6</accession>